<protein>
    <submittedName>
        <fullName evidence="10">Zona pellucida-binding protein 2</fullName>
    </submittedName>
</protein>
<dbReference type="GO" id="GO:0001675">
    <property type="term" value="P:acrosome assembly"/>
    <property type="evidence" value="ECO:0007669"/>
    <property type="project" value="TreeGrafter"/>
</dbReference>
<dbReference type="PANTHER" id="PTHR15443">
    <property type="entry name" value="ZONA PELLUCIDA BINDING PROTEIN SP38"/>
    <property type="match status" value="1"/>
</dbReference>
<accession>A0A1U7S1A2</accession>
<dbReference type="InterPro" id="IPR010857">
    <property type="entry name" value="Sp38-bd"/>
</dbReference>
<keyword evidence="5" id="KW-0325">Glycoprotein</keyword>
<dbReference type="GO" id="GO:0002199">
    <property type="term" value="C:zona pellucida receptor complex"/>
    <property type="evidence" value="ECO:0007669"/>
    <property type="project" value="TreeGrafter"/>
</dbReference>
<name>A0A1U7S1A2_ALLSI</name>
<sequence>MVTPKSLSLARGCWGLLAGAPLVSVGALLHALVALTQVEAANNEEPYSVELIKKNDIYGSIEHKVDVYVKVYTNSPFLVCMDLALSQKELVDPKYLWIGPNGKNLEGQSYATVTKTGKLMVRGFQESVSGSYTCTLSYDIIKTDTQEEKEKYKAYKFMVYAYREPDYTYQISVRFTTKECSLAANGQFFEGLKIHLDDLISYLTCHIIEPSYKCHVVKPPKHGLLHELFFTFKVNPFAPGWEAVCRQISYDCEDETNKRIQKARDLIEEFFREQPLVLKHEFQNIPAIHYIDHSFEVTRIDSCRPGFGKNDVTHSDCASCCVVCDPGTYSPNNEITCRICKNIRIKYYGAKSC</sequence>
<proteinExistence type="inferred from homology"/>
<dbReference type="GO" id="GO:0005576">
    <property type="term" value="C:extracellular region"/>
    <property type="evidence" value="ECO:0007669"/>
    <property type="project" value="UniProtKB-SubCell"/>
</dbReference>
<organism evidence="9 10">
    <name type="scientific">Alligator sinensis</name>
    <name type="common">Chinese alligator</name>
    <dbReference type="NCBI Taxonomy" id="38654"/>
    <lineage>
        <taxon>Eukaryota</taxon>
        <taxon>Metazoa</taxon>
        <taxon>Chordata</taxon>
        <taxon>Craniata</taxon>
        <taxon>Vertebrata</taxon>
        <taxon>Euteleostomi</taxon>
        <taxon>Archelosauria</taxon>
        <taxon>Archosauria</taxon>
        <taxon>Crocodylia</taxon>
        <taxon>Alligatoridae</taxon>
        <taxon>Alligatorinae</taxon>
        <taxon>Alligator</taxon>
    </lineage>
</organism>
<evidence type="ECO:0000256" key="5">
    <source>
        <dbReference type="ARBA" id="ARBA00023180"/>
    </source>
</evidence>
<dbReference type="GO" id="GO:0007339">
    <property type="term" value="P:binding of sperm to zona pellucida"/>
    <property type="evidence" value="ECO:0007669"/>
    <property type="project" value="InterPro"/>
</dbReference>
<dbReference type="OrthoDB" id="9403351at2759"/>
<reference evidence="10" key="1">
    <citation type="submission" date="2025-08" db="UniProtKB">
        <authorList>
            <consortium name="RefSeq"/>
        </authorList>
    </citation>
    <scope>IDENTIFICATION</scope>
</reference>
<evidence type="ECO:0000256" key="4">
    <source>
        <dbReference type="ARBA" id="ARBA00022525"/>
    </source>
</evidence>
<dbReference type="KEGG" id="asn:102381054"/>
<dbReference type="InParanoid" id="A0A1U7S1A2"/>
<dbReference type="Proteomes" id="UP000189705">
    <property type="component" value="Unplaced"/>
</dbReference>
<evidence type="ECO:0000313" key="9">
    <source>
        <dbReference type="Proteomes" id="UP000189705"/>
    </source>
</evidence>
<evidence type="ECO:0000256" key="1">
    <source>
        <dbReference type="ARBA" id="ARBA00004218"/>
    </source>
</evidence>
<dbReference type="CTD" id="124626"/>
<evidence type="ECO:0000313" key="10">
    <source>
        <dbReference type="RefSeq" id="XP_006022651.1"/>
    </source>
</evidence>
<comment type="subcellular location">
    <subcellularLocation>
        <location evidence="1">Cytoplasmic vesicle</location>
        <location evidence="1">Secretory vesicle</location>
        <location evidence="1">Acrosome</location>
    </subcellularLocation>
    <subcellularLocation>
        <location evidence="2">Secreted</location>
    </subcellularLocation>
</comment>
<feature type="domain" description="Zona-pellucida-binding protein 1/2 C-terminal" evidence="8">
    <location>
        <begin position="303"/>
        <end position="353"/>
    </location>
</feature>
<evidence type="ECO:0000256" key="6">
    <source>
        <dbReference type="ARBA" id="ARBA00023329"/>
    </source>
</evidence>
<dbReference type="Pfam" id="PF20626">
    <property type="entry name" value="EGF_Sp38_C"/>
    <property type="match status" value="1"/>
</dbReference>
<evidence type="ECO:0000259" key="7">
    <source>
        <dbReference type="Pfam" id="PF07354"/>
    </source>
</evidence>
<dbReference type="AlphaFoldDB" id="A0A1U7S1A2"/>
<evidence type="ECO:0000256" key="2">
    <source>
        <dbReference type="ARBA" id="ARBA00004613"/>
    </source>
</evidence>
<dbReference type="PANTHER" id="PTHR15443:SF4">
    <property type="entry name" value="ZONA PELLUCIDA-BINDING PROTEIN 2"/>
    <property type="match status" value="1"/>
</dbReference>
<evidence type="ECO:0000259" key="8">
    <source>
        <dbReference type="Pfam" id="PF20626"/>
    </source>
</evidence>
<keyword evidence="9" id="KW-1185">Reference proteome</keyword>
<feature type="domain" description="Zona-pellucida-binding protein 1/2 N-terminal" evidence="7">
    <location>
        <begin position="65"/>
        <end position="163"/>
    </location>
</feature>
<dbReference type="Pfam" id="PF07354">
    <property type="entry name" value="Sp38"/>
    <property type="match status" value="1"/>
</dbReference>
<keyword evidence="4" id="KW-0964">Secreted</keyword>
<dbReference type="GO" id="GO:0001669">
    <property type="term" value="C:acrosomal vesicle"/>
    <property type="evidence" value="ECO:0007669"/>
    <property type="project" value="UniProtKB-SubCell"/>
</dbReference>
<comment type="similarity">
    <text evidence="3">Belongs to the zona pellucida-binding protein Sp38 family.</text>
</comment>
<dbReference type="FunCoup" id="A0A1U7S1A2">
    <property type="interactions" value="2"/>
</dbReference>
<evidence type="ECO:0000256" key="3">
    <source>
        <dbReference type="ARBA" id="ARBA00007196"/>
    </source>
</evidence>
<dbReference type="InterPro" id="IPR048806">
    <property type="entry name" value="ZPBP1/2_N"/>
</dbReference>
<dbReference type="eggNOG" id="ENOG502R75S">
    <property type="taxonomic scope" value="Eukaryota"/>
</dbReference>
<keyword evidence="6" id="KW-0968">Cytoplasmic vesicle</keyword>
<dbReference type="GeneID" id="102381054"/>
<gene>
    <name evidence="10" type="primary">ZPBP2</name>
</gene>
<dbReference type="STRING" id="38654.A0A1U7S1A2"/>
<dbReference type="RefSeq" id="XP_006022651.1">
    <property type="nucleotide sequence ID" value="XM_006022589.3"/>
</dbReference>
<dbReference type="InterPro" id="IPR048805">
    <property type="entry name" value="ZPBP1/2_C"/>
</dbReference>